<feature type="compositionally biased region" description="Pro residues" evidence="1">
    <location>
        <begin position="36"/>
        <end position="53"/>
    </location>
</feature>
<dbReference type="EMBL" id="JAXQNO010000007">
    <property type="protein sequence ID" value="KAK4794068.1"/>
    <property type="molecule type" value="Genomic_DNA"/>
</dbReference>
<keyword evidence="4" id="KW-1185">Reference proteome</keyword>
<evidence type="ECO:0000313" key="3">
    <source>
        <dbReference type="EMBL" id="KAK4794068.1"/>
    </source>
</evidence>
<dbReference type="InterPro" id="IPR058517">
    <property type="entry name" value="DUF8204"/>
</dbReference>
<protein>
    <recommendedName>
        <fullName evidence="2">DUF8204 domain-containing protein</fullName>
    </recommendedName>
</protein>
<dbReference type="AlphaFoldDB" id="A0AAN7LRJ4"/>
<dbReference type="PANTHER" id="PTHR34566:SF2">
    <property type="entry name" value="ALTERED INHERITANCE OF MITOCHONDRIA PROTEIN"/>
    <property type="match status" value="1"/>
</dbReference>
<gene>
    <name evidence="3" type="ORF">SAY86_012062</name>
</gene>
<comment type="caution">
    <text evidence="3">The sequence shown here is derived from an EMBL/GenBank/DDBJ whole genome shotgun (WGS) entry which is preliminary data.</text>
</comment>
<evidence type="ECO:0000256" key="1">
    <source>
        <dbReference type="SAM" id="MobiDB-lite"/>
    </source>
</evidence>
<dbReference type="Pfam" id="PF26631">
    <property type="entry name" value="DUF8204"/>
    <property type="match status" value="1"/>
</dbReference>
<sequence>MHGDGEKGVKGNRRSGEMGAQEEFNFQADRAGEASPSPPPPPSPNRSPNPGGPANPAGGHKSKSCKGCLYYSSVQKSKSQRPTCVGISRSLQQVPRYVVGETELEASKGGRTLTDFRYACVGYSVYLEKDPQKKQAELPFCVGLEVILDSRTTPVPQVSQHAHKREDSHAFPQRYTHKPASSVTGDDYLSRFARNASIVASGVAKNANKIGSYMKETIDDMIYPYRRRPK</sequence>
<proteinExistence type="predicted"/>
<organism evidence="3 4">
    <name type="scientific">Trapa natans</name>
    <name type="common">Water chestnut</name>
    <dbReference type="NCBI Taxonomy" id="22666"/>
    <lineage>
        <taxon>Eukaryota</taxon>
        <taxon>Viridiplantae</taxon>
        <taxon>Streptophyta</taxon>
        <taxon>Embryophyta</taxon>
        <taxon>Tracheophyta</taxon>
        <taxon>Spermatophyta</taxon>
        <taxon>Magnoliopsida</taxon>
        <taxon>eudicotyledons</taxon>
        <taxon>Gunneridae</taxon>
        <taxon>Pentapetalae</taxon>
        <taxon>rosids</taxon>
        <taxon>malvids</taxon>
        <taxon>Myrtales</taxon>
        <taxon>Lythraceae</taxon>
        <taxon>Trapa</taxon>
    </lineage>
</organism>
<dbReference type="PANTHER" id="PTHR34566">
    <property type="entry name" value="ALTERED INHERITANCE OF MITOCHONDRIA PROTEIN"/>
    <property type="match status" value="1"/>
</dbReference>
<feature type="domain" description="DUF8204" evidence="2">
    <location>
        <begin position="61"/>
        <end position="146"/>
    </location>
</feature>
<evidence type="ECO:0000313" key="4">
    <source>
        <dbReference type="Proteomes" id="UP001346149"/>
    </source>
</evidence>
<accession>A0AAN7LRJ4</accession>
<evidence type="ECO:0000259" key="2">
    <source>
        <dbReference type="Pfam" id="PF26631"/>
    </source>
</evidence>
<reference evidence="3 4" key="1">
    <citation type="journal article" date="2023" name="Hortic Res">
        <title>Pangenome of water caltrop reveals structural variations and asymmetric subgenome divergence after allopolyploidization.</title>
        <authorList>
            <person name="Zhang X."/>
            <person name="Chen Y."/>
            <person name="Wang L."/>
            <person name="Yuan Y."/>
            <person name="Fang M."/>
            <person name="Shi L."/>
            <person name="Lu R."/>
            <person name="Comes H.P."/>
            <person name="Ma Y."/>
            <person name="Chen Y."/>
            <person name="Huang G."/>
            <person name="Zhou Y."/>
            <person name="Zheng Z."/>
            <person name="Qiu Y."/>
        </authorList>
    </citation>
    <scope>NUCLEOTIDE SEQUENCE [LARGE SCALE GENOMIC DNA]</scope>
    <source>
        <strain evidence="3">F231</strain>
    </source>
</reference>
<feature type="region of interest" description="Disordered" evidence="1">
    <location>
        <begin position="1"/>
        <end position="61"/>
    </location>
</feature>
<name>A0AAN7LRJ4_TRANT</name>
<dbReference type="Proteomes" id="UP001346149">
    <property type="component" value="Unassembled WGS sequence"/>
</dbReference>